<dbReference type="InterPro" id="IPR036390">
    <property type="entry name" value="WH_DNA-bd_sf"/>
</dbReference>
<sequence>MDLEALKTYVTAIDEKSFTKASELLNLSQPTVSAHIKNLERFFQTSLIDRSPKRFEVTATGELVYKRARQMLGVLEKAKAEVLEYHGQIGGNIHIGASYTVGEYIIPMILKAFDYKYPTVDLQVRIANSERINKEVQLHQLDVGLVEGKVADQGLRSFPFMEDEMVVIVPKHHPLNGCKKISFEDLQDHTWITREGGSGTRAMLDSMLESSNIRPRKLITIGSNHGVVQAVNEGIGLSFLSKTVVEHTGADDLVMRLPYIQSTARYFSIVTPINEEEITTHVKAFVEQVLELYDLSQNY</sequence>
<dbReference type="GO" id="GO:0003700">
    <property type="term" value="F:DNA-binding transcription factor activity"/>
    <property type="evidence" value="ECO:0007669"/>
    <property type="project" value="InterPro"/>
</dbReference>
<proteinExistence type="inferred from homology"/>
<dbReference type="Gene3D" id="3.40.190.290">
    <property type="match status" value="1"/>
</dbReference>
<dbReference type="InterPro" id="IPR036388">
    <property type="entry name" value="WH-like_DNA-bd_sf"/>
</dbReference>
<accession>A0A1I3Z3M3</accession>
<gene>
    <name evidence="6" type="ORF">SAMN04487936_112139</name>
</gene>
<organism evidence="6 7">
    <name type="scientific">Halobacillus dabanensis</name>
    <dbReference type="NCBI Taxonomy" id="240302"/>
    <lineage>
        <taxon>Bacteria</taxon>
        <taxon>Bacillati</taxon>
        <taxon>Bacillota</taxon>
        <taxon>Bacilli</taxon>
        <taxon>Bacillales</taxon>
        <taxon>Bacillaceae</taxon>
        <taxon>Halobacillus</taxon>
    </lineage>
</organism>
<keyword evidence="4" id="KW-0804">Transcription</keyword>
<evidence type="ECO:0000313" key="6">
    <source>
        <dbReference type="EMBL" id="SFK38668.1"/>
    </source>
</evidence>
<dbReference type="STRING" id="240302.BN982_03996"/>
<evidence type="ECO:0000256" key="4">
    <source>
        <dbReference type="ARBA" id="ARBA00023163"/>
    </source>
</evidence>
<keyword evidence="7" id="KW-1185">Reference proteome</keyword>
<dbReference type="OrthoDB" id="9785745at2"/>
<feature type="domain" description="HTH lysR-type" evidence="5">
    <location>
        <begin position="1"/>
        <end position="58"/>
    </location>
</feature>
<dbReference type="Proteomes" id="UP000183557">
    <property type="component" value="Unassembled WGS sequence"/>
</dbReference>
<dbReference type="PANTHER" id="PTHR30126">
    <property type="entry name" value="HTH-TYPE TRANSCRIPTIONAL REGULATOR"/>
    <property type="match status" value="1"/>
</dbReference>
<evidence type="ECO:0000256" key="2">
    <source>
        <dbReference type="ARBA" id="ARBA00023015"/>
    </source>
</evidence>
<dbReference type="Pfam" id="PF03466">
    <property type="entry name" value="LysR_substrate"/>
    <property type="match status" value="1"/>
</dbReference>
<dbReference type="FunFam" id="1.10.10.10:FF:000001">
    <property type="entry name" value="LysR family transcriptional regulator"/>
    <property type="match status" value="1"/>
</dbReference>
<dbReference type="InterPro" id="IPR000847">
    <property type="entry name" value="LysR_HTH_N"/>
</dbReference>
<dbReference type="EMBL" id="FOSB01000012">
    <property type="protein sequence ID" value="SFK38668.1"/>
    <property type="molecule type" value="Genomic_DNA"/>
</dbReference>
<dbReference type="PRINTS" id="PR00039">
    <property type="entry name" value="HTHLYSR"/>
</dbReference>
<evidence type="ECO:0000256" key="3">
    <source>
        <dbReference type="ARBA" id="ARBA00023125"/>
    </source>
</evidence>
<dbReference type="Pfam" id="PF00126">
    <property type="entry name" value="HTH_1"/>
    <property type="match status" value="1"/>
</dbReference>
<dbReference type="PANTHER" id="PTHR30126:SF39">
    <property type="entry name" value="HTH-TYPE TRANSCRIPTIONAL REGULATOR CYSL"/>
    <property type="match status" value="1"/>
</dbReference>
<dbReference type="SUPFAM" id="SSF46785">
    <property type="entry name" value="Winged helix' DNA-binding domain"/>
    <property type="match status" value="1"/>
</dbReference>
<dbReference type="RefSeq" id="WP_075037876.1">
    <property type="nucleotide sequence ID" value="NZ_FOSB01000012.1"/>
</dbReference>
<dbReference type="AlphaFoldDB" id="A0A1I3Z3M3"/>
<evidence type="ECO:0000313" key="7">
    <source>
        <dbReference type="Proteomes" id="UP000183557"/>
    </source>
</evidence>
<reference evidence="7" key="1">
    <citation type="submission" date="2016-10" db="EMBL/GenBank/DDBJ databases">
        <authorList>
            <person name="Varghese N."/>
            <person name="Submissions S."/>
        </authorList>
    </citation>
    <scope>NUCLEOTIDE SEQUENCE [LARGE SCALE GENOMIC DNA]</scope>
    <source>
        <strain evidence="7">CGMCC 1.3704</strain>
    </source>
</reference>
<evidence type="ECO:0000256" key="1">
    <source>
        <dbReference type="ARBA" id="ARBA00009437"/>
    </source>
</evidence>
<dbReference type="InterPro" id="IPR005119">
    <property type="entry name" value="LysR_subst-bd"/>
</dbReference>
<keyword evidence="3 6" id="KW-0238">DNA-binding</keyword>
<comment type="similarity">
    <text evidence="1">Belongs to the LysR transcriptional regulatory family.</text>
</comment>
<evidence type="ECO:0000259" key="5">
    <source>
        <dbReference type="PROSITE" id="PS50931"/>
    </source>
</evidence>
<dbReference type="Gene3D" id="1.10.10.10">
    <property type="entry name" value="Winged helix-like DNA-binding domain superfamily/Winged helix DNA-binding domain"/>
    <property type="match status" value="1"/>
</dbReference>
<keyword evidence="2" id="KW-0805">Transcription regulation</keyword>
<dbReference type="PROSITE" id="PS50931">
    <property type="entry name" value="HTH_LYSR"/>
    <property type="match status" value="1"/>
</dbReference>
<protein>
    <submittedName>
        <fullName evidence="6">DNA-binding transcriptional regulator, LysR family</fullName>
    </submittedName>
</protein>
<dbReference type="GO" id="GO:0000976">
    <property type="term" value="F:transcription cis-regulatory region binding"/>
    <property type="evidence" value="ECO:0007669"/>
    <property type="project" value="TreeGrafter"/>
</dbReference>
<dbReference type="SUPFAM" id="SSF53850">
    <property type="entry name" value="Periplasmic binding protein-like II"/>
    <property type="match status" value="1"/>
</dbReference>
<name>A0A1I3Z3M3_HALDA</name>